<dbReference type="PANTHER" id="PTHR40980">
    <property type="entry name" value="PLUG DOMAIN-CONTAINING PROTEIN"/>
    <property type="match status" value="1"/>
</dbReference>
<feature type="domain" description="TonB-dependent receptor-like beta-barrel" evidence="10">
    <location>
        <begin position="351"/>
        <end position="805"/>
    </location>
</feature>
<dbReference type="InterPro" id="IPR039426">
    <property type="entry name" value="TonB-dep_rcpt-like"/>
</dbReference>
<accession>A0A178IHK2</accession>
<organism evidence="12 13">
    <name type="scientific">Termitidicoccus mucosus</name>
    <dbReference type="NCBI Taxonomy" id="1184151"/>
    <lineage>
        <taxon>Bacteria</taxon>
        <taxon>Pseudomonadati</taxon>
        <taxon>Verrucomicrobiota</taxon>
        <taxon>Opitutia</taxon>
        <taxon>Opitutales</taxon>
        <taxon>Opitutaceae</taxon>
        <taxon>Termitidicoccus</taxon>
    </lineage>
</organism>
<name>A0A178IHK2_9BACT</name>
<evidence type="ECO:0008006" key="14">
    <source>
        <dbReference type="Google" id="ProtNLM"/>
    </source>
</evidence>
<reference evidence="12 13" key="1">
    <citation type="submission" date="2016-01" db="EMBL/GenBank/DDBJ databases">
        <title>High potential of lignocellulose degradation of a new Verrucomicrobia species.</title>
        <authorList>
            <person name="Wang Y."/>
            <person name="Shi Y."/>
            <person name="Qiu Z."/>
            <person name="Liu S."/>
            <person name="Yang H."/>
        </authorList>
    </citation>
    <scope>NUCLEOTIDE SEQUENCE [LARGE SCALE GENOMIC DNA]</scope>
    <source>
        <strain evidence="12 13">TSB47</strain>
    </source>
</reference>
<comment type="caution">
    <text evidence="12">The sequence shown here is derived from an EMBL/GenBank/DDBJ whole genome shotgun (WGS) entry which is preliminary data.</text>
</comment>
<dbReference type="GO" id="GO:0009279">
    <property type="term" value="C:cell outer membrane"/>
    <property type="evidence" value="ECO:0007669"/>
    <property type="project" value="UniProtKB-SubCell"/>
</dbReference>
<dbReference type="EMBL" id="LRRQ01000094">
    <property type="protein sequence ID" value="OAM89463.1"/>
    <property type="molecule type" value="Genomic_DNA"/>
</dbReference>
<dbReference type="AlphaFoldDB" id="A0A178IHK2"/>
<dbReference type="STRING" id="1184151.AW736_08725"/>
<keyword evidence="5 9" id="KW-0798">TonB box</keyword>
<evidence type="ECO:0000256" key="9">
    <source>
        <dbReference type="RuleBase" id="RU003357"/>
    </source>
</evidence>
<evidence type="ECO:0000313" key="12">
    <source>
        <dbReference type="EMBL" id="OAM89463.1"/>
    </source>
</evidence>
<dbReference type="InterPro" id="IPR012910">
    <property type="entry name" value="Plug_dom"/>
</dbReference>
<comment type="subcellular location">
    <subcellularLocation>
        <location evidence="1 8">Cell outer membrane</location>
        <topology evidence="1 8">Multi-pass membrane protein</topology>
    </subcellularLocation>
</comment>
<dbReference type="SUPFAM" id="SSF56935">
    <property type="entry name" value="Porins"/>
    <property type="match status" value="1"/>
</dbReference>
<feature type="domain" description="TonB-dependent receptor plug" evidence="11">
    <location>
        <begin position="16"/>
        <end position="112"/>
    </location>
</feature>
<evidence type="ECO:0000256" key="8">
    <source>
        <dbReference type="PROSITE-ProRule" id="PRU01360"/>
    </source>
</evidence>
<keyword evidence="2 8" id="KW-0813">Transport</keyword>
<keyword evidence="4 8" id="KW-0812">Transmembrane</keyword>
<keyword evidence="13" id="KW-1185">Reference proteome</keyword>
<keyword evidence="6 8" id="KW-0472">Membrane</keyword>
<keyword evidence="3 8" id="KW-1134">Transmembrane beta strand</keyword>
<evidence type="ECO:0000259" key="10">
    <source>
        <dbReference type="Pfam" id="PF00593"/>
    </source>
</evidence>
<dbReference type="InterPro" id="IPR010104">
    <property type="entry name" value="TonB_rcpt_bac"/>
</dbReference>
<evidence type="ECO:0000256" key="5">
    <source>
        <dbReference type="ARBA" id="ARBA00023077"/>
    </source>
</evidence>
<dbReference type="NCBIfam" id="TIGR01782">
    <property type="entry name" value="TonB-Xanth-Caul"/>
    <property type="match status" value="1"/>
</dbReference>
<dbReference type="InterPro" id="IPR000531">
    <property type="entry name" value="Beta-barrel_TonB"/>
</dbReference>
<dbReference type="PANTHER" id="PTHR40980:SF3">
    <property type="entry name" value="TONB-DEPENDENT RECEPTOR-LIKE BETA-BARREL DOMAIN-CONTAINING PROTEIN"/>
    <property type="match status" value="1"/>
</dbReference>
<dbReference type="Pfam" id="PF07715">
    <property type="entry name" value="Plug"/>
    <property type="match status" value="1"/>
</dbReference>
<evidence type="ECO:0000256" key="7">
    <source>
        <dbReference type="ARBA" id="ARBA00023237"/>
    </source>
</evidence>
<dbReference type="Gene3D" id="2.170.130.10">
    <property type="entry name" value="TonB-dependent receptor, plug domain"/>
    <property type="match status" value="1"/>
</dbReference>
<sequence length="838" mass="92643">MITAQERKRERFEISDSIVADDINKLPDFSVTDALSRISGIQIDRERGEGNGNVAIRGISQTESLLNGREIFSAEGGSRQFNMSELPAEMLAGIDVYKSSAANIIEGGLGGTIDVRLRRPFDFKGLEAVASVRGIYGDLVDEMKFQYSALASNRFKVGRGELGILVNFTYQERSWREDFMNPGTPKTYNVSGYGDVQVPNGSYEGVTAGSRERSGVNAVVQYVPFKGLEIYAEGTFSELKTVQDTYGVFFTPANDSGIDPTSLVLHPGTKDATVVRFTDKVSVGTYDTVRDTMEKHRLFAIGAKWNKDALSLKADLSYTDAYSVLHQEGLNTGNNFASGIDLLIDNRGKVASTSTDADLADASDYRITSLSYVDRPYNGDMTALAVDAEYKLSKGFFTSVLAGTRYAMRNANNGNGMINTGGVNIATDGSYTPVNAHLFTQPYPDYFTSGNNGSAASRGVWHGNQSLIRGNIVKFRQDFGITAPLPTGPSNGIMGRWNIDEDTLTGYAMGKFQVRGVFDGAVGLRFARTEENIDSARQDKLPDNTIVRTPLSVSNSYNDLLPSLNTRFFLQDDFFLRVSLSKTLTRPTLPSLAPSLSLTQMVEESQNTGSSGNPDLKPVRAWNYDLSLEKYFSKSASAYLALFYKDVEGYISDTKTPETYDGHTYMISRPANMGDGKVKGFELGGQIFLDFLPGWLSGFGAQANYTYVDSEVDNAQFPNKVPLNNLSKHSFNLILMYEYQKFSARVAYNWRDKFYVGSFTYLDLNTTPPTATLYPQYMADYGWLDASVSYSFNKRVRLSIDGTNLLNTIRTKYTGLEHLKNNAWVNDVQFVASLTIRL</sequence>
<evidence type="ECO:0000313" key="13">
    <source>
        <dbReference type="Proteomes" id="UP000078486"/>
    </source>
</evidence>
<dbReference type="PROSITE" id="PS52016">
    <property type="entry name" value="TONB_DEPENDENT_REC_3"/>
    <property type="match status" value="1"/>
</dbReference>
<evidence type="ECO:0000256" key="2">
    <source>
        <dbReference type="ARBA" id="ARBA00022448"/>
    </source>
</evidence>
<evidence type="ECO:0000256" key="3">
    <source>
        <dbReference type="ARBA" id="ARBA00022452"/>
    </source>
</evidence>
<dbReference type="Proteomes" id="UP000078486">
    <property type="component" value="Unassembled WGS sequence"/>
</dbReference>
<proteinExistence type="inferred from homology"/>
<keyword evidence="7 8" id="KW-0998">Cell outer membrane</keyword>
<gene>
    <name evidence="12" type="ORF">AW736_08725</name>
</gene>
<comment type="similarity">
    <text evidence="8 9">Belongs to the TonB-dependent receptor family.</text>
</comment>
<dbReference type="Gene3D" id="2.40.170.20">
    <property type="entry name" value="TonB-dependent receptor, beta-barrel domain"/>
    <property type="match status" value="1"/>
</dbReference>
<dbReference type="Pfam" id="PF00593">
    <property type="entry name" value="TonB_dep_Rec_b-barrel"/>
    <property type="match status" value="1"/>
</dbReference>
<dbReference type="InterPro" id="IPR037066">
    <property type="entry name" value="Plug_dom_sf"/>
</dbReference>
<evidence type="ECO:0000256" key="6">
    <source>
        <dbReference type="ARBA" id="ARBA00023136"/>
    </source>
</evidence>
<evidence type="ECO:0000256" key="1">
    <source>
        <dbReference type="ARBA" id="ARBA00004571"/>
    </source>
</evidence>
<protein>
    <recommendedName>
        <fullName evidence="14">TonB-dependent receptor</fullName>
    </recommendedName>
</protein>
<dbReference type="InterPro" id="IPR036942">
    <property type="entry name" value="Beta-barrel_TonB_sf"/>
</dbReference>
<evidence type="ECO:0000259" key="11">
    <source>
        <dbReference type="Pfam" id="PF07715"/>
    </source>
</evidence>
<evidence type="ECO:0000256" key="4">
    <source>
        <dbReference type="ARBA" id="ARBA00022692"/>
    </source>
</evidence>